<keyword evidence="17" id="KW-1185">Reference proteome</keyword>
<dbReference type="SUPFAM" id="SSF55874">
    <property type="entry name" value="ATPase domain of HSP90 chaperone/DNA topoisomerase II/histidine kinase"/>
    <property type="match status" value="1"/>
</dbReference>
<evidence type="ECO:0000256" key="1">
    <source>
        <dbReference type="ARBA" id="ARBA00000085"/>
    </source>
</evidence>
<dbReference type="InterPro" id="IPR005467">
    <property type="entry name" value="His_kinase_dom"/>
</dbReference>
<dbReference type="Pfam" id="PF02518">
    <property type="entry name" value="HATPase_c"/>
    <property type="match status" value="1"/>
</dbReference>
<evidence type="ECO:0000256" key="9">
    <source>
        <dbReference type="ARBA" id="ARBA00022840"/>
    </source>
</evidence>
<dbReference type="GO" id="GO:0005886">
    <property type="term" value="C:plasma membrane"/>
    <property type="evidence" value="ECO:0007669"/>
    <property type="project" value="TreeGrafter"/>
</dbReference>
<keyword evidence="4" id="KW-0597">Phosphoprotein</keyword>
<dbReference type="Gene3D" id="1.10.287.130">
    <property type="match status" value="1"/>
</dbReference>
<feature type="transmembrane region" description="Helical" evidence="14">
    <location>
        <begin position="7"/>
        <end position="27"/>
    </location>
</feature>
<evidence type="ECO:0000256" key="10">
    <source>
        <dbReference type="ARBA" id="ARBA00022989"/>
    </source>
</evidence>
<evidence type="ECO:0000256" key="6">
    <source>
        <dbReference type="ARBA" id="ARBA00022692"/>
    </source>
</evidence>
<feature type="region of interest" description="Disordered" evidence="13">
    <location>
        <begin position="444"/>
        <end position="463"/>
    </location>
</feature>
<dbReference type="Gene3D" id="3.30.565.10">
    <property type="entry name" value="Histidine kinase-like ATPase, C-terminal domain"/>
    <property type="match status" value="1"/>
</dbReference>
<evidence type="ECO:0000313" key="16">
    <source>
        <dbReference type="EMBL" id="CAB3816130.1"/>
    </source>
</evidence>
<evidence type="ECO:0000256" key="12">
    <source>
        <dbReference type="ARBA" id="ARBA00023136"/>
    </source>
</evidence>
<dbReference type="PANTHER" id="PTHR45436:SF14">
    <property type="entry name" value="SENSOR PROTEIN QSEC"/>
    <property type="match status" value="1"/>
</dbReference>
<dbReference type="InterPro" id="IPR003661">
    <property type="entry name" value="HisK_dim/P_dom"/>
</dbReference>
<organism evidence="16 17">
    <name type="scientific">Achromobacter dolens</name>
    <dbReference type="NCBI Taxonomy" id="1287738"/>
    <lineage>
        <taxon>Bacteria</taxon>
        <taxon>Pseudomonadati</taxon>
        <taxon>Pseudomonadota</taxon>
        <taxon>Betaproteobacteria</taxon>
        <taxon>Burkholderiales</taxon>
        <taxon>Alcaligenaceae</taxon>
        <taxon>Achromobacter</taxon>
    </lineage>
</organism>
<sequence length="463" mass="48722">MSLRTRLSMLLGVVWLVVGGAVTLWMFEHASAQLDAALDSRLAASAAMVTRLVTQWPRDAAVGLPDMAAASGAPARGGIACEVGAFGAGATPAFTVARARASLALQAAPLGFGSFSRAGATWRTYAVEAEGMRVATACRTDIRAELRREMAWTALLPGVAGLLVGFALLWFGVGRGLALVEGLRRRLACEAPWPAHDLPGDKVPRELMPFTQTLTHLSQRMEDMLLRERHFSDHAAHEMRSPVTAIKAHLQVLERLPAMAGDAASRQAVAHALQGTARLERLIEQLLMLARADGDDADAACDALAVLARVASRKPARVRWHLPASRPWAALPDALLDCAVRNLVDNALKYSPAHADVQVHVSIAAADLVVTVRDRGPGLTPAQCARAVEPFWRGGRQGEGAGLGLSIVAAIARRHGGALALESTPGAGLRCRLSVPLALAAGLSPRSANSGDRETAPAGPTPA</sequence>
<proteinExistence type="predicted"/>
<accession>A0A6S7BSI2</accession>
<evidence type="ECO:0000256" key="7">
    <source>
        <dbReference type="ARBA" id="ARBA00022741"/>
    </source>
</evidence>
<keyword evidence="7" id="KW-0547">Nucleotide-binding</keyword>
<dbReference type="SUPFAM" id="SSF47384">
    <property type="entry name" value="Homodimeric domain of signal transducing histidine kinase"/>
    <property type="match status" value="1"/>
</dbReference>
<keyword evidence="8 16" id="KW-0418">Kinase</keyword>
<evidence type="ECO:0000259" key="15">
    <source>
        <dbReference type="PROSITE" id="PS50109"/>
    </source>
</evidence>
<dbReference type="GeneID" id="94353752"/>
<dbReference type="Proteomes" id="UP000494272">
    <property type="component" value="Unassembled WGS sequence"/>
</dbReference>
<dbReference type="InterPro" id="IPR050428">
    <property type="entry name" value="TCS_sensor_his_kinase"/>
</dbReference>
<gene>
    <name evidence="16" type="primary">sasA_1</name>
    <name evidence="16" type="ORF">LMG26841_00206</name>
</gene>
<evidence type="ECO:0000256" key="4">
    <source>
        <dbReference type="ARBA" id="ARBA00022553"/>
    </source>
</evidence>
<dbReference type="SMART" id="SM00388">
    <property type="entry name" value="HisKA"/>
    <property type="match status" value="1"/>
</dbReference>
<dbReference type="InterPro" id="IPR036097">
    <property type="entry name" value="HisK_dim/P_sf"/>
</dbReference>
<evidence type="ECO:0000256" key="8">
    <source>
        <dbReference type="ARBA" id="ARBA00022777"/>
    </source>
</evidence>
<name>A0A6S7BSI2_9BURK</name>
<evidence type="ECO:0000256" key="14">
    <source>
        <dbReference type="SAM" id="Phobius"/>
    </source>
</evidence>
<feature type="transmembrane region" description="Helical" evidence="14">
    <location>
        <begin position="154"/>
        <end position="178"/>
    </location>
</feature>
<comment type="catalytic activity">
    <reaction evidence="1">
        <text>ATP + protein L-histidine = ADP + protein N-phospho-L-histidine.</text>
        <dbReference type="EC" id="2.7.13.3"/>
    </reaction>
</comment>
<dbReference type="PANTHER" id="PTHR45436">
    <property type="entry name" value="SENSOR HISTIDINE KINASE YKOH"/>
    <property type="match status" value="1"/>
</dbReference>
<dbReference type="EC" id="2.7.13.3" evidence="3"/>
<evidence type="ECO:0000256" key="2">
    <source>
        <dbReference type="ARBA" id="ARBA00004141"/>
    </source>
</evidence>
<evidence type="ECO:0000256" key="11">
    <source>
        <dbReference type="ARBA" id="ARBA00023012"/>
    </source>
</evidence>
<dbReference type="PROSITE" id="PS50109">
    <property type="entry name" value="HIS_KIN"/>
    <property type="match status" value="1"/>
</dbReference>
<dbReference type="CDD" id="cd00082">
    <property type="entry name" value="HisKA"/>
    <property type="match status" value="1"/>
</dbReference>
<protein>
    <recommendedName>
        <fullName evidence="3">histidine kinase</fullName>
        <ecNumber evidence="3">2.7.13.3</ecNumber>
    </recommendedName>
</protein>
<dbReference type="GO" id="GO:0000155">
    <property type="term" value="F:phosphorelay sensor kinase activity"/>
    <property type="evidence" value="ECO:0007669"/>
    <property type="project" value="InterPro"/>
</dbReference>
<evidence type="ECO:0000256" key="13">
    <source>
        <dbReference type="SAM" id="MobiDB-lite"/>
    </source>
</evidence>
<dbReference type="SMART" id="SM00387">
    <property type="entry name" value="HATPase_c"/>
    <property type="match status" value="1"/>
</dbReference>
<dbReference type="Pfam" id="PF00512">
    <property type="entry name" value="HisKA"/>
    <property type="match status" value="1"/>
</dbReference>
<dbReference type="InterPro" id="IPR036890">
    <property type="entry name" value="HATPase_C_sf"/>
</dbReference>
<dbReference type="EMBL" id="CADIKW010000001">
    <property type="protein sequence ID" value="CAB3816130.1"/>
    <property type="molecule type" value="Genomic_DNA"/>
</dbReference>
<dbReference type="RefSeq" id="WP_175166598.1">
    <property type="nucleotide sequence ID" value="NZ_CADIKW010000001.1"/>
</dbReference>
<dbReference type="AlphaFoldDB" id="A0A6S7BSI2"/>
<evidence type="ECO:0000313" key="17">
    <source>
        <dbReference type="Proteomes" id="UP000494272"/>
    </source>
</evidence>
<keyword evidence="11" id="KW-0902">Two-component regulatory system</keyword>
<keyword evidence="12 14" id="KW-0472">Membrane</keyword>
<evidence type="ECO:0000256" key="5">
    <source>
        <dbReference type="ARBA" id="ARBA00022679"/>
    </source>
</evidence>
<dbReference type="GO" id="GO:0005524">
    <property type="term" value="F:ATP binding"/>
    <property type="evidence" value="ECO:0007669"/>
    <property type="project" value="UniProtKB-KW"/>
</dbReference>
<feature type="domain" description="Histidine kinase" evidence="15">
    <location>
        <begin position="234"/>
        <end position="439"/>
    </location>
</feature>
<keyword evidence="9" id="KW-0067">ATP-binding</keyword>
<keyword evidence="5 16" id="KW-0808">Transferase</keyword>
<keyword evidence="10 14" id="KW-1133">Transmembrane helix</keyword>
<dbReference type="CDD" id="cd00075">
    <property type="entry name" value="HATPase"/>
    <property type="match status" value="1"/>
</dbReference>
<comment type="subcellular location">
    <subcellularLocation>
        <location evidence="2">Membrane</location>
        <topology evidence="2">Multi-pass membrane protein</topology>
    </subcellularLocation>
</comment>
<dbReference type="PRINTS" id="PR00344">
    <property type="entry name" value="BCTRLSENSOR"/>
</dbReference>
<evidence type="ECO:0000256" key="3">
    <source>
        <dbReference type="ARBA" id="ARBA00012438"/>
    </source>
</evidence>
<dbReference type="InterPro" id="IPR003594">
    <property type="entry name" value="HATPase_dom"/>
</dbReference>
<reference evidence="16 17" key="1">
    <citation type="submission" date="2020-04" db="EMBL/GenBank/DDBJ databases">
        <authorList>
            <person name="De Canck E."/>
        </authorList>
    </citation>
    <scope>NUCLEOTIDE SEQUENCE [LARGE SCALE GENOMIC DNA]</scope>
    <source>
        <strain evidence="16 17">LMG 26841</strain>
    </source>
</reference>
<keyword evidence="6 14" id="KW-0812">Transmembrane</keyword>
<dbReference type="InterPro" id="IPR004358">
    <property type="entry name" value="Sig_transdc_His_kin-like_C"/>
</dbReference>